<keyword evidence="1" id="KW-0812">Transmembrane</keyword>
<evidence type="ECO:0000313" key="3">
    <source>
        <dbReference type="Proteomes" id="UP000053593"/>
    </source>
</evidence>
<proteinExistence type="predicted"/>
<keyword evidence="1" id="KW-0472">Membrane</keyword>
<dbReference type="EMBL" id="KN834768">
    <property type="protein sequence ID" value="KIK62192.1"/>
    <property type="molecule type" value="Genomic_DNA"/>
</dbReference>
<keyword evidence="1" id="KW-1133">Transmembrane helix</keyword>
<gene>
    <name evidence="2" type="ORF">GYMLUDRAFT_552737</name>
</gene>
<organism evidence="2 3">
    <name type="scientific">Collybiopsis luxurians FD-317 M1</name>
    <dbReference type="NCBI Taxonomy" id="944289"/>
    <lineage>
        <taxon>Eukaryota</taxon>
        <taxon>Fungi</taxon>
        <taxon>Dikarya</taxon>
        <taxon>Basidiomycota</taxon>
        <taxon>Agaricomycotina</taxon>
        <taxon>Agaricomycetes</taxon>
        <taxon>Agaricomycetidae</taxon>
        <taxon>Agaricales</taxon>
        <taxon>Marasmiineae</taxon>
        <taxon>Omphalotaceae</taxon>
        <taxon>Collybiopsis</taxon>
        <taxon>Collybiopsis luxurians</taxon>
    </lineage>
</organism>
<keyword evidence="3" id="KW-1185">Reference proteome</keyword>
<reference evidence="2 3" key="1">
    <citation type="submission" date="2014-04" db="EMBL/GenBank/DDBJ databases">
        <title>Evolutionary Origins and Diversification of the Mycorrhizal Mutualists.</title>
        <authorList>
            <consortium name="DOE Joint Genome Institute"/>
            <consortium name="Mycorrhizal Genomics Consortium"/>
            <person name="Kohler A."/>
            <person name="Kuo A."/>
            <person name="Nagy L.G."/>
            <person name="Floudas D."/>
            <person name="Copeland A."/>
            <person name="Barry K.W."/>
            <person name="Cichocki N."/>
            <person name="Veneault-Fourrey C."/>
            <person name="LaButti K."/>
            <person name="Lindquist E.A."/>
            <person name="Lipzen A."/>
            <person name="Lundell T."/>
            <person name="Morin E."/>
            <person name="Murat C."/>
            <person name="Riley R."/>
            <person name="Ohm R."/>
            <person name="Sun H."/>
            <person name="Tunlid A."/>
            <person name="Henrissat B."/>
            <person name="Grigoriev I.V."/>
            <person name="Hibbett D.S."/>
            <person name="Martin F."/>
        </authorList>
    </citation>
    <scope>NUCLEOTIDE SEQUENCE [LARGE SCALE GENOMIC DNA]</scope>
    <source>
        <strain evidence="2 3">FD-317 M1</strain>
    </source>
</reference>
<dbReference type="Proteomes" id="UP000053593">
    <property type="component" value="Unassembled WGS sequence"/>
</dbReference>
<sequence length="102" mass="11570">MFAQALTPLKRQRTPGLVSSATLAWGLKTRLEGILDTLRSHIAHRSPQHSMVPSNFLIDDQLTRFNMLNRHFWLHCAAYCVYTVTLIWALEAAMTGRSNGVF</sequence>
<name>A0A0D0CSB4_9AGAR</name>
<evidence type="ECO:0000256" key="1">
    <source>
        <dbReference type="SAM" id="Phobius"/>
    </source>
</evidence>
<dbReference type="HOGENOM" id="CLU_2277815_0_0_1"/>
<evidence type="ECO:0000313" key="2">
    <source>
        <dbReference type="EMBL" id="KIK62192.1"/>
    </source>
</evidence>
<accession>A0A0D0CSB4</accession>
<feature type="transmembrane region" description="Helical" evidence="1">
    <location>
        <begin position="72"/>
        <end position="90"/>
    </location>
</feature>
<protein>
    <submittedName>
        <fullName evidence="2">Uncharacterized protein</fullName>
    </submittedName>
</protein>
<dbReference type="AlphaFoldDB" id="A0A0D0CSB4"/>